<dbReference type="PANTHER" id="PTHR31390:SF2">
    <property type="entry name" value="EXPRESSED PROTEIN"/>
    <property type="match status" value="1"/>
</dbReference>
<dbReference type="OrthoDB" id="767438at2759"/>
<dbReference type="Proteomes" id="UP001085076">
    <property type="component" value="Miscellaneous, Linkage group lg06"/>
</dbReference>
<organism evidence="1 2">
    <name type="scientific">Dioscorea zingiberensis</name>
    <dbReference type="NCBI Taxonomy" id="325984"/>
    <lineage>
        <taxon>Eukaryota</taxon>
        <taxon>Viridiplantae</taxon>
        <taxon>Streptophyta</taxon>
        <taxon>Embryophyta</taxon>
        <taxon>Tracheophyta</taxon>
        <taxon>Spermatophyta</taxon>
        <taxon>Magnoliopsida</taxon>
        <taxon>Liliopsida</taxon>
        <taxon>Dioscoreales</taxon>
        <taxon>Dioscoreaceae</taxon>
        <taxon>Dioscorea</taxon>
    </lineage>
</organism>
<dbReference type="EMBL" id="JAGGNH010000006">
    <property type="protein sequence ID" value="KAJ0970421.1"/>
    <property type="molecule type" value="Genomic_DNA"/>
</dbReference>
<gene>
    <name evidence="1" type="ORF">J5N97_023298</name>
</gene>
<reference evidence="1" key="1">
    <citation type="submission" date="2021-03" db="EMBL/GenBank/DDBJ databases">
        <authorList>
            <person name="Li Z."/>
            <person name="Yang C."/>
        </authorList>
    </citation>
    <scope>NUCLEOTIDE SEQUENCE</scope>
    <source>
        <strain evidence="1">Dzin_1.0</strain>
        <tissue evidence="1">Leaf</tissue>
    </source>
</reference>
<protein>
    <submittedName>
        <fullName evidence="1">Uncharacterized protein</fullName>
    </submittedName>
</protein>
<dbReference type="AlphaFoldDB" id="A0A9D5CC56"/>
<evidence type="ECO:0000313" key="2">
    <source>
        <dbReference type="Proteomes" id="UP001085076"/>
    </source>
</evidence>
<keyword evidence="2" id="KW-1185">Reference proteome</keyword>
<name>A0A9D5CC56_9LILI</name>
<accession>A0A9D5CC56</accession>
<evidence type="ECO:0000313" key="1">
    <source>
        <dbReference type="EMBL" id="KAJ0970421.1"/>
    </source>
</evidence>
<reference evidence="1" key="2">
    <citation type="journal article" date="2022" name="Hortic Res">
        <title>The genome of Dioscorea zingiberensis sheds light on the biosynthesis, origin and evolution of the medicinally important diosgenin saponins.</title>
        <authorList>
            <person name="Li Y."/>
            <person name="Tan C."/>
            <person name="Li Z."/>
            <person name="Guo J."/>
            <person name="Li S."/>
            <person name="Chen X."/>
            <person name="Wang C."/>
            <person name="Dai X."/>
            <person name="Yang H."/>
            <person name="Song W."/>
            <person name="Hou L."/>
            <person name="Xu J."/>
            <person name="Tong Z."/>
            <person name="Xu A."/>
            <person name="Yuan X."/>
            <person name="Wang W."/>
            <person name="Yang Q."/>
            <person name="Chen L."/>
            <person name="Sun Z."/>
            <person name="Wang K."/>
            <person name="Pan B."/>
            <person name="Chen J."/>
            <person name="Bao Y."/>
            <person name="Liu F."/>
            <person name="Qi X."/>
            <person name="Gang D.R."/>
            <person name="Wen J."/>
            <person name="Li J."/>
        </authorList>
    </citation>
    <scope>NUCLEOTIDE SEQUENCE</scope>
    <source>
        <strain evidence="1">Dzin_1.0</strain>
    </source>
</reference>
<sequence length="572" mass="63520">MSGKGLLNLNVDEQKCLQRCMEKSCRCSSGFKFSDNTILSSPAENPQWNSLCVLQSKTCTTAPFLHIPLNLRSSEFIFEISKHQKTRSVNDLSEIIFDYFMAPGLQNEALNPPGKMMYDSLEKFLKAEVLLNRILFSDMSSLDANVNQFTLTSTHTKYLKSTELNPSLHGSSTSLKKLNVELDAVGKQVSGLKISECSHQLTEFLHSSVSKGLLCRVCKDGMPYFVFTMDDNWGEVFVASPHKIESMTDEALDYVFLFHARKCQKKGNKISVDNSQKFVAKMNVSSSLVPNSCSSEVMETEFILFSASEDRPMGPEISSSASIKGKSLSKKVARILKPNHSFNMPKPTYKIGKPSFQYDELLHQPFLCELCNFVGLDSNKYLYSDFPPNLELAAIVMKGLQCTTKSEPEVGGWGLKFLQKATLARSFSPEICEESCVKTTTQTNKIVNVIVPAGFHGGPNTRIGGPSSLTERWRSDGHCECGGWDLGCPLTVLRHVPICAKSSPGEQPQEDSKSVYFFKEGAENGEPMIKMVDVDEGRHHIYFQSTLSALQCFSIGVAMIHSQTLSSLNPKL</sequence>
<comment type="caution">
    <text evidence="1">The sequence shown here is derived from an EMBL/GenBank/DDBJ whole genome shotgun (WGS) entry which is preliminary data.</text>
</comment>
<dbReference type="InterPro" id="IPR021916">
    <property type="entry name" value="DUF3527"/>
</dbReference>
<dbReference type="PANTHER" id="PTHR31390">
    <property type="entry name" value="EXPRESSED PROTEIN"/>
    <property type="match status" value="1"/>
</dbReference>
<dbReference type="Pfam" id="PF12043">
    <property type="entry name" value="DUF3527"/>
    <property type="match status" value="1"/>
</dbReference>
<proteinExistence type="predicted"/>